<dbReference type="InterPro" id="IPR039900">
    <property type="entry name" value="Pat1-like"/>
</dbReference>
<name>A0AAV8QHG4_ENSVE</name>
<comment type="subcellular location">
    <subcellularLocation>
        <location evidence="1">Cytoplasm</location>
        <location evidence="1">P-body</location>
    </subcellularLocation>
</comment>
<dbReference type="Proteomes" id="UP001222027">
    <property type="component" value="Unassembled WGS sequence"/>
</dbReference>
<dbReference type="GO" id="GO:0000932">
    <property type="term" value="C:P-body"/>
    <property type="evidence" value="ECO:0007669"/>
    <property type="project" value="UniProtKB-SubCell"/>
</dbReference>
<keyword evidence="2" id="KW-0963">Cytoplasm</keyword>
<dbReference type="EMBL" id="JAQQAF010000006">
    <property type="protein sequence ID" value="KAJ8477150.1"/>
    <property type="molecule type" value="Genomic_DNA"/>
</dbReference>
<feature type="compositionally biased region" description="Gly residues" evidence="3">
    <location>
        <begin position="1"/>
        <end position="11"/>
    </location>
</feature>
<reference evidence="4 5" key="1">
    <citation type="submission" date="2022-12" db="EMBL/GenBank/DDBJ databases">
        <title>Chromosome-scale assembly of the Ensete ventricosum genome.</title>
        <authorList>
            <person name="Dussert Y."/>
            <person name="Stocks J."/>
            <person name="Wendawek A."/>
            <person name="Woldeyes F."/>
            <person name="Nichols R.A."/>
            <person name="Borrell J.S."/>
        </authorList>
    </citation>
    <scope>NUCLEOTIDE SEQUENCE [LARGE SCALE GENOMIC DNA]</scope>
    <source>
        <strain evidence="5">cv. Maze</strain>
        <tissue evidence="4">Seeds</tissue>
    </source>
</reference>
<keyword evidence="5" id="KW-1185">Reference proteome</keyword>
<feature type="region of interest" description="Disordered" evidence="3">
    <location>
        <begin position="166"/>
        <end position="194"/>
    </location>
</feature>
<proteinExistence type="predicted"/>
<accession>A0AAV8QHG4</accession>
<sequence length="804" mass="89185">MAVIDGEGGGADSEDAGAGEGIGGQGGGVSDIAQFDASQYAFFGNSVVEEIELGGLEDDDVGHDPGFVGIDDEDYQFSYVADRVEGEGIASITDDIDDLASTFSKLNKSTVELRSTGVIGDRVSLSREGSLTANWAQEPGFSNWQDQHILDVENVQDGRRWWSHAHPHSGHFTDSRPLYRTSSSPQQQQQFQPSEPIHIPKSHHISFPPPGAPSQFFPHHTHHGMVSSPPGVQVPFSPPNPYPLSQLRPPAALAQFCPPGLPSNIRQQNHWSERPSFLSWDNSNVLSDVTQHHRPQLNNSVPLQLLTQQQQQHGIHQLLPPISHFPHMQPQQFHPGHSPSQMMSRFEAEFRDPRLRLMSRGRQSFGFSHQSSDIGSQKLDNGWPKFRSKHMTTEELENILRMQHAATHCNDPYVDDYYHQACLAKKSAGSSVRHHFCPNATKDLSFRARSKDEPHAYLRVDALGRLSFSSIRRPRPLLEVESQSASVDNIYDQKSPIMPLEQEPMLAARITIEDGFCLLLAVDDIDRLLKFSQPQDGGSQLTRKREFLLQELAASFQLVDPFSPGKSGHSGLAPNDDIVFLRLVYLPKGRKLLSRYLRLLIPSRSELIRVICMAIFRHLRFLFGVMPLDSDASESTVNLAKTISICINGMDLSALSACLAAVVCSSEQPPLRPLGSSAGDCASIIIKSLLDKATELLTDRNTATNYSIPCRNMWQASFDAFFGLLTKYCLSKYDSIMQSVPLQAPNAAIAGPEFTGAIHREMPVELLRASLPHTNDHQRKLLLDFAQRTIPATEHNADGGNNEH</sequence>
<comment type="caution">
    <text evidence="4">The sequence shown here is derived from an EMBL/GenBank/DDBJ whole genome shotgun (WGS) entry which is preliminary data.</text>
</comment>
<dbReference type="GO" id="GO:0000290">
    <property type="term" value="P:deadenylation-dependent decapping of nuclear-transcribed mRNA"/>
    <property type="evidence" value="ECO:0007669"/>
    <property type="project" value="InterPro"/>
</dbReference>
<dbReference type="PANTHER" id="PTHR21551">
    <property type="entry name" value="TOPOISOMERASE II-ASSOCIATED PROTEIN PAT1"/>
    <property type="match status" value="1"/>
</dbReference>
<evidence type="ECO:0000313" key="4">
    <source>
        <dbReference type="EMBL" id="KAJ8477150.1"/>
    </source>
</evidence>
<organism evidence="4 5">
    <name type="scientific">Ensete ventricosum</name>
    <name type="common">Abyssinian banana</name>
    <name type="synonym">Musa ensete</name>
    <dbReference type="NCBI Taxonomy" id="4639"/>
    <lineage>
        <taxon>Eukaryota</taxon>
        <taxon>Viridiplantae</taxon>
        <taxon>Streptophyta</taxon>
        <taxon>Embryophyta</taxon>
        <taxon>Tracheophyta</taxon>
        <taxon>Spermatophyta</taxon>
        <taxon>Magnoliopsida</taxon>
        <taxon>Liliopsida</taxon>
        <taxon>Zingiberales</taxon>
        <taxon>Musaceae</taxon>
        <taxon>Ensete</taxon>
    </lineage>
</organism>
<gene>
    <name evidence="4" type="ORF">OPV22_020877</name>
</gene>
<dbReference type="PANTHER" id="PTHR21551:SF0">
    <property type="entry name" value="PROTEIN ASSOCIATED WITH TOPO II RELATED-1, ISOFORM A"/>
    <property type="match status" value="1"/>
</dbReference>
<feature type="region of interest" description="Disordered" evidence="3">
    <location>
        <begin position="1"/>
        <end position="25"/>
    </location>
</feature>
<evidence type="ECO:0000256" key="3">
    <source>
        <dbReference type="SAM" id="MobiDB-lite"/>
    </source>
</evidence>
<dbReference type="GO" id="GO:0033962">
    <property type="term" value="P:P-body assembly"/>
    <property type="evidence" value="ECO:0007669"/>
    <property type="project" value="TreeGrafter"/>
</dbReference>
<protein>
    <recommendedName>
        <fullName evidence="6">mRNA decay factor PAT1 domain-containing protein</fullName>
    </recommendedName>
</protein>
<evidence type="ECO:0008006" key="6">
    <source>
        <dbReference type="Google" id="ProtNLM"/>
    </source>
</evidence>
<evidence type="ECO:0000256" key="2">
    <source>
        <dbReference type="ARBA" id="ARBA00022490"/>
    </source>
</evidence>
<evidence type="ECO:0000256" key="1">
    <source>
        <dbReference type="ARBA" id="ARBA00004201"/>
    </source>
</evidence>
<feature type="compositionally biased region" description="Low complexity" evidence="3">
    <location>
        <begin position="182"/>
        <end position="194"/>
    </location>
</feature>
<dbReference type="GO" id="GO:0003723">
    <property type="term" value="F:RNA binding"/>
    <property type="evidence" value="ECO:0007669"/>
    <property type="project" value="TreeGrafter"/>
</dbReference>
<dbReference type="AlphaFoldDB" id="A0AAV8QHG4"/>
<evidence type="ECO:0000313" key="5">
    <source>
        <dbReference type="Proteomes" id="UP001222027"/>
    </source>
</evidence>